<keyword evidence="3" id="KW-1185">Reference proteome</keyword>
<dbReference type="KEGG" id="ctp:CTRG_02845"/>
<sequence length="317" mass="36939">MERVNSRDTFSTLIENEEQPSQDDLPVEDTSDLISLISSQDTLINPTIKIMNQNITNFTRIYTLPLISNFLHTGVYLYLNWNDIILNKPPLLSRSSTKFTIFKKTPLLIIHKHDPLTNNKEEFCKVEFKIHSIHITYYILEFPTLNNLRVYLINNNSLKPTVDFIYNDSNFRIFGITGTTSALGTSPEMKLYVMPNESNNLLTYNNEFLNNGKKIKIDNKLSKLINNQEQSKINQLLNDEKPMVDIPLARYLDQRDVKIKIDTQQKHIIKHGIIKMFDWKDNNSQDDNNNDVSDDMLVICCIMLVLREQEYRKFKGG</sequence>
<dbReference type="eggNOG" id="ENOG502QR9U">
    <property type="taxonomic scope" value="Eukaryota"/>
</dbReference>
<accession>C5M8X3</accession>
<dbReference type="EMBL" id="GG692397">
    <property type="protein sequence ID" value="EER34027.1"/>
    <property type="molecule type" value="Genomic_DNA"/>
</dbReference>
<feature type="compositionally biased region" description="Acidic residues" evidence="1">
    <location>
        <begin position="15"/>
        <end position="26"/>
    </location>
</feature>
<dbReference type="VEuPathDB" id="FungiDB:CTRG_02845"/>
<dbReference type="HOGENOM" id="CLU_046448_0_0_1"/>
<dbReference type="RefSeq" id="XP_002548548.1">
    <property type="nucleotide sequence ID" value="XM_002548502.1"/>
</dbReference>
<dbReference type="GeneID" id="8300348"/>
<feature type="region of interest" description="Disordered" evidence="1">
    <location>
        <begin position="1"/>
        <end position="26"/>
    </location>
</feature>
<evidence type="ECO:0000313" key="3">
    <source>
        <dbReference type="Proteomes" id="UP000002037"/>
    </source>
</evidence>
<organism evidence="2 3">
    <name type="scientific">Candida tropicalis (strain ATCC MYA-3404 / T1)</name>
    <name type="common">Yeast</name>
    <dbReference type="NCBI Taxonomy" id="294747"/>
    <lineage>
        <taxon>Eukaryota</taxon>
        <taxon>Fungi</taxon>
        <taxon>Dikarya</taxon>
        <taxon>Ascomycota</taxon>
        <taxon>Saccharomycotina</taxon>
        <taxon>Pichiomycetes</taxon>
        <taxon>Debaryomycetaceae</taxon>
        <taxon>Candida/Lodderomyces clade</taxon>
        <taxon>Candida</taxon>
    </lineage>
</organism>
<evidence type="ECO:0000313" key="2">
    <source>
        <dbReference type="EMBL" id="EER34027.1"/>
    </source>
</evidence>
<dbReference type="OrthoDB" id="4090326at2759"/>
<protein>
    <submittedName>
        <fullName evidence="2">Uncharacterized protein</fullName>
    </submittedName>
</protein>
<dbReference type="AlphaFoldDB" id="C5M8X3"/>
<name>C5M8X3_CANTT</name>
<dbReference type="Proteomes" id="UP000002037">
    <property type="component" value="Unassembled WGS sequence"/>
</dbReference>
<proteinExistence type="predicted"/>
<evidence type="ECO:0000256" key="1">
    <source>
        <dbReference type="SAM" id="MobiDB-lite"/>
    </source>
</evidence>
<reference evidence="2 3" key="1">
    <citation type="journal article" date="2009" name="Nature">
        <title>Evolution of pathogenicity and sexual reproduction in eight Candida genomes.</title>
        <authorList>
            <person name="Butler G."/>
            <person name="Rasmussen M.D."/>
            <person name="Lin M.F."/>
            <person name="Santos M.A."/>
            <person name="Sakthikumar S."/>
            <person name="Munro C.A."/>
            <person name="Rheinbay E."/>
            <person name="Grabherr M."/>
            <person name="Forche A."/>
            <person name="Reedy J.L."/>
            <person name="Agrafioti I."/>
            <person name="Arnaud M.B."/>
            <person name="Bates S."/>
            <person name="Brown A.J."/>
            <person name="Brunke S."/>
            <person name="Costanzo M.C."/>
            <person name="Fitzpatrick D.A."/>
            <person name="de Groot P.W."/>
            <person name="Harris D."/>
            <person name="Hoyer L.L."/>
            <person name="Hube B."/>
            <person name="Klis F.M."/>
            <person name="Kodira C."/>
            <person name="Lennard N."/>
            <person name="Logue M.E."/>
            <person name="Martin R."/>
            <person name="Neiman A.M."/>
            <person name="Nikolaou E."/>
            <person name="Quail M.A."/>
            <person name="Quinn J."/>
            <person name="Santos M.C."/>
            <person name="Schmitzberger F.F."/>
            <person name="Sherlock G."/>
            <person name="Shah P."/>
            <person name="Silverstein K.A."/>
            <person name="Skrzypek M.S."/>
            <person name="Soll D."/>
            <person name="Staggs R."/>
            <person name="Stansfield I."/>
            <person name="Stumpf M.P."/>
            <person name="Sudbery P.E."/>
            <person name="Srikantha T."/>
            <person name="Zeng Q."/>
            <person name="Berman J."/>
            <person name="Berriman M."/>
            <person name="Heitman J."/>
            <person name="Gow N.A."/>
            <person name="Lorenz M.C."/>
            <person name="Birren B.W."/>
            <person name="Kellis M."/>
            <person name="Cuomo C.A."/>
        </authorList>
    </citation>
    <scope>NUCLEOTIDE SEQUENCE [LARGE SCALE GENOMIC DNA]</scope>
    <source>
        <strain evidence="3">ATCC MYA-3404 / T1</strain>
    </source>
</reference>
<gene>
    <name evidence="2" type="ORF">CTRG_02845</name>
</gene>